<reference evidence="2" key="1">
    <citation type="submission" date="2018-06" db="EMBL/GenBank/DDBJ databases">
        <authorList>
            <person name="Zhirakovskaya E."/>
        </authorList>
    </citation>
    <scope>NUCLEOTIDE SEQUENCE</scope>
</reference>
<name>A0A3B0WUZ0_9ZZZZ</name>
<dbReference type="InterPro" id="IPR005180">
    <property type="entry name" value="DUF302"/>
</dbReference>
<dbReference type="SUPFAM" id="SSF103247">
    <property type="entry name" value="TT1751-like"/>
    <property type="match status" value="1"/>
</dbReference>
<sequence length="181" mass="19657">MLKQITCLCAGAFPANLSTAGPVTFRGLLLLAMLLTGNALQAAESTVYKQTADQTMEQVYPAVYKALEEAKFFVVFEPKISKMLSRFSEKWGEDYNQNKLSSIRSMVFCNGWYANAVSNVDPDMLALCPLRIGLYEKQGKTTVVFARPTAIGAQSAAKSVLKALEEEVINAINAGMKAGEG</sequence>
<gene>
    <name evidence="2" type="ORF">MNBD_GAMMA11-1951</name>
</gene>
<organism evidence="2">
    <name type="scientific">hydrothermal vent metagenome</name>
    <dbReference type="NCBI Taxonomy" id="652676"/>
    <lineage>
        <taxon>unclassified sequences</taxon>
        <taxon>metagenomes</taxon>
        <taxon>ecological metagenomes</taxon>
    </lineage>
</organism>
<proteinExistence type="predicted"/>
<dbReference type="Gene3D" id="3.30.310.70">
    <property type="entry name" value="TT1751-like domain"/>
    <property type="match status" value="1"/>
</dbReference>
<dbReference type="InterPro" id="IPR035923">
    <property type="entry name" value="TT1751-like_sf"/>
</dbReference>
<evidence type="ECO:0000313" key="2">
    <source>
        <dbReference type="EMBL" id="VAW59898.1"/>
    </source>
</evidence>
<dbReference type="Pfam" id="PF03625">
    <property type="entry name" value="DUF302"/>
    <property type="match status" value="1"/>
</dbReference>
<evidence type="ECO:0000259" key="1">
    <source>
        <dbReference type="Pfam" id="PF03625"/>
    </source>
</evidence>
<accession>A0A3B0WUZ0</accession>
<dbReference type="AlphaFoldDB" id="A0A3B0WUZ0"/>
<protein>
    <recommendedName>
        <fullName evidence="1">DUF302 domain-containing protein</fullName>
    </recommendedName>
</protein>
<dbReference type="EMBL" id="UOFG01000100">
    <property type="protein sequence ID" value="VAW59898.1"/>
    <property type="molecule type" value="Genomic_DNA"/>
</dbReference>
<feature type="domain" description="DUF302" evidence="1">
    <location>
        <begin position="101"/>
        <end position="148"/>
    </location>
</feature>